<feature type="compositionally biased region" description="Gly residues" evidence="1">
    <location>
        <begin position="215"/>
        <end position="227"/>
    </location>
</feature>
<dbReference type="RefSeq" id="XP_030078918.1">
    <property type="nucleotide sequence ID" value="XM_030223058.1"/>
</dbReference>
<dbReference type="GeneID" id="111598185"/>
<protein>
    <submittedName>
        <fullName evidence="4">Uncharacterized protein LOC111598185 isoform X1</fullName>
    </submittedName>
</protein>
<dbReference type="InterPro" id="IPR036872">
    <property type="entry name" value="CH_dom_sf"/>
</dbReference>
<dbReference type="GO" id="GO:0008017">
    <property type="term" value="F:microtubule binding"/>
    <property type="evidence" value="ECO:0007669"/>
    <property type="project" value="TreeGrafter"/>
</dbReference>
<keyword evidence="3" id="KW-1185">Reference proteome</keyword>
<feature type="region of interest" description="Disordered" evidence="1">
    <location>
        <begin position="209"/>
        <end position="280"/>
    </location>
</feature>
<organism evidence="3 4">
    <name type="scientific">Drosophila hydei</name>
    <name type="common">Fruit fly</name>
    <dbReference type="NCBI Taxonomy" id="7224"/>
    <lineage>
        <taxon>Eukaryota</taxon>
        <taxon>Metazoa</taxon>
        <taxon>Ecdysozoa</taxon>
        <taxon>Arthropoda</taxon>
        <taxon>Hexapoda</taxon>
        <taxon>Insecta</taxon>
        <taxon>Pterygota</taxon>
        <taxon>Neoptera</taxon>
        <taxon>Endopterygota</taxon>
        <taxon>Diptera</taxon>
        <taxon>Brachycera</taxon>
        <taxon>Muscomorpha</taxon>
        <taxon>Ephydroidea</taxon>
        <taxon>Drosophilidae</taxon>
        <taxon>Drosophila</taxon>
    </lineage>
</organism>
<accession>A0A6J2SMH6</accession>
<evidence type="ECO:0000313" key="4">
    <source>
        <dbReference type="RefSeq" id="XP_030078918.1"/>
    </source>
</evidence>
<name>A0A6J2SMH6_DROHY</name>
<feature type="domain" description="CH-like" evidence="2">
    <location>
        <begin position="21"/>
        <end position="114"/>
    </location>
</feature>
<evidence type="ECO:0000313" key="3">
    <source>
        <dbReference type="Proteomes" id="UP000504633"/>
    </source>
</evidence>
<dbReference type="Proteomes" id="UP000504633">
    <property type="component" value="Unplaced"/>
</dbReference>
<feature type="compositionally biased region" description="Low complexity" evidence="1">
    <location>
        <begin position="245"/>
        <end position="275"/>
    </location>
</feature>
<dbReference type="InterPro" id="IPR010441">
    <property type="entry name" value="CH_2"/>
</dbReference>
<dbReference type="GO" id="GO:0051493">
    <property type="term" value="P:regulation of cytoskeleton organization"/>
    <property type="evidence" value="ECO:0007669"/>
    <property type="project" value="TreeGrafter"/>
</dbReference>
<evidence type="ECO:0000256" key="1">
    <source>
        <dbReference type="SAM" id="MobiDB-lite"/>
    </source>
</evidence>
<gene>
    <name evidence="4" type="primary">LOC111598185</name>
</gene>
<dbReference type="GO" id="GO:0005930">
    <property type="term" value="C:axoneme"/>
    <property type="evidence" value="ECO:0007669"/>
    <property type="project" value="TreeGrafter"/>
</dbReference>
<dbReference type="PANTHER" id="PTHR12509">
    <property type="entry name" value="SPERMATOGENESIS-ASSOCIATED 4-RELATED"/>
    <property type="match status" value="1"/>
</dbReference>
<dbReference type="Gene3D" id="1.10.418.10">
    <property type="entry name" value="Calponin-like domain"/>
    <property type="match status" value="1"/>
</dbReference>
<dbReference type="InterPro" id="IPR052111">
    <property type="entry name" value="Spermatogenesis_Ciliary_MAP"/>
</dbReference>
<reference evidence="4" key="1">
    <citation type="submission" date="2025-08" db="UniProtKB">
        <authorList>
            <consortium name="RefSeq"/>
        </authorList>
    </citation>
    <scope>IDENTIFICATION</scope>
    <source>
        <strain evidence="4">15085-1641.00</strain>
        <tissue evidence="4">Whole body</tissue>
    </source>
</reference>
<evidence type="ECO:0000259" key="2">
    <source>
        <dbReference type="Pfam" id="PF06294"/>
    </source>
</evidence>
<feature type="region of interest" description="Disordered" evidence="1">
    <location>
        <begin position="125"/>
        <end position="165"/>
    </location>
</feature>
<dbReference type="OrthoDB" id="193300at2759"/>
<dbReference type="Pfam" id="PF06294">
    <property type="entry name" value="CH_2"/>
    <property type="match status" value="1"/>
</dbReference>
<sequence>MPKQSISVKKSSLSAVEQYELNQWLEENNISSTNLRRSFTDVLPLARLLSRYYPDIIDLNYYPPRNSVQNKLCNWESFNKRVLSKLGLQLTREQMIRVARSVPGSVDQLLYSVMRVHMAAEMKAREEHESTDDYDESVPTATLLPSADTEDKLDEVKPSPLPLPTAPPLMLANKFNKPLGVTKAQDNKDQTTISVKSLKQAAALPPTAMKRTGLSRGGTGIGGGGTQRTGRNKRQLQQHRNAHVAAAAAESPSAATATTAATPARATASTTTASRLRGEQAANQLQRRNAKIARFDQWSAHLENMLQLKCERIDELQRQVAVAMLGARQVGRRARHKKRHTSTTIGGMLEAAKRL</sequence>
<feature type="compositionally biased region" description="Basic residues" evidence="1">
    <location>
        <begin position="230"/>
        <end position="242"/>
    </location>
</feature>
<proteinExistence type="predicted"/>
<dbReference type="AlphaFoldDB" id="A0A6J2SMH6"/>
<dbReference type="KEGG" id="dhe:111598185"/>
<dbReference type="PANTHER" id="PTHR12509:SF9">
    <property type="entry name" value="SPERM FLAGELLAR PROTEIN 1 ISOFORM X1"/>
    <property type="match status" value="1"/>
</dbReference>